<reference evidence="1" key="1">
    <citation type="submission" date="2020-06" db="EMBL/GenBank/DDBJ databases">
        <authorList>
            <person name="Li T."/>
            <person name="Hu X."/>
            <person name="Zhang T."/>
            <person name="Song X."/>
            <person name="Zhang H."/>
            <person name="Dai N."/>
            <person name="Sheng W."/>
            <person name="Hou X."/>
            <person name="Wei L."/>
        </authorList>
    </citation>
    <scope>NUCLEOTIDE SEQUENCE</scope>
    <source>
        <strain evidence="1">KEN1</strain>
        <tissue evidence="1">Leaf</tissue>
    </source>
</reference>
<organism evidence="1">
    <name type="scientific">Sesamum latifolium</name>
    <dbReference type="NCBI Taxonomy" id="2727402"/>
    <lineage>
        <taxon>Eukaryota</taxon>
        <taxon>Viridiplantae</taxon>
        <taxon>Streptophyta</taxon>
        <taxon>Embryophyta</taxon>
        <taxon>Tracheophyta</taxon>
        <taxon>Spermatophyta</taxon>
        <taxon>Magnoliopsida</taxon>
        <taxon>eudicotyledons</taxon>
        <taxon>Gunneridae</taxon>
        <taxon>Pentapetalae</taxon>
        <taxon>asterids</taxon>
        <taxon>lamiids</taxon>
        <taxon>Lamiales</taxon>
        <taxon>Pedaliaceae</taxon>
        <taxon>Sesamum</taxon>
    </lineage>
</organism>
<gene>
    <name evidence="1" type="ORF">Slati_3698600</name>
</gene>
<evidence type="ECO:0000313" key="1">
    <source>
        <dbReference type="EMBL" id="KAL0411089.1"/>
    </source>
</evidence>
<protein>
    <submittedName>
        <fullName evidence="1">Uncharacterized protein</fullName>
    </submittedName>
</protein>
<dbReference type="EMBL" id="JACGWN010000013">
    <property type="protein sequence ID" value="KAL0411089.1"/>
    <property type="molecule type" value="Genomic_DNA"/>
</dbReference>
<proteinExistence type="predicted"/>
<name>A0AAW2U2M5_9LAMI</name>
<comment type="caution">
    <text evidence="1">The sequence shown here is derived from an EMBL/GenBank/DDBJ whole genome shotgun (WGS) entry which is preliminary data.</text>
</comment>
<sequence>MGVQPSLIISNNGRTMISPFCVEGGTNERVLWDELLKATTILSTKSNGVRVVQRATLPINIPDGGGATETASNAGGVHSSSGVRCRHVRCIGGRTHLSRSVRQYCRDDPRRRRRIPH</sequence>
<dbReference type="AlphaFoldDB" id="A0AAW2U2M5"/>
<accession>A0AAW2U2M5</accession>
<reference evidence="1" key="2">
    <citation type="journal article" date="2024" name="Plant">
        <title>Genomic evolution and insights into agronomic trait innovations of Sesamum species.</title>
        <authorList>
            <person name="Miao H."/>
            <person name="Wang L."/>
            <person name="Qu L."/>
            <person name="Liu H."/>
            <person name="Sun Y."/>
            <person name="Le M."/>
            <person name="Wang Q."/>
            <person name="Wei S."/>
            <person name="Zheng Y."/>
            <person name="Lin W."/>
            <person name="Duan Y."/>
            <person name="Cao H."/>
            <person name="Xiong S."/>
            <person name="Wang X."/>
            <person name="Wei L."/>
            <person name="Li C."/>
            <person name="Ma Q."/>
            <person name="Ju M."/>
            <person name="Zhao R."/>
            <person name="Li G."/>
            <person name="Mu C."/>
            <person name="Tian Q."/>
            <person name="Mei H."/>
            <person name="Zhang T."/>
            <person name="Gao T."/>
            <person name="Zhang H."/>
        </authorList>
    </citation>
    <scope>NUCLEOTIDE SEQUENCE</scope>
    <source>
        <strain evidence="1">KEN1</strain>
    </source>
</reference>